<evidence type="ECO:0000313" key="2">
    <source>
        <dbReference type="EMBL" id="MBE6059007.1"/>
    </source>
</evidence>
<evidence type="ECO:0000313" key="3">
    <source>
        <dbReference type="Proteomes" id="UP000768462"/>
    </source>
</evidence>
<proteinExistence type="predicted"/>
<reference evidence="2" key="1">
    <citation type="submission" date="2019-04" db="EMBL/GenBank/DDBJ databases">
        <title>Evolution of Biomass-Degrading Anaerobic Consortia Revealed by Metagenomics.</title>
        <authorList>
            <person name="Peng X."/>
        </authorList>
    </citation>
    <scope>NUCLEOTIDE SEQUENCE</scope>
    <source>
        <strain evidence="2">SIG254</strain>
    </source>
</reference>
<name>A0A927ZHW0_9CLOT</name>
<dbReference type="Proteomes" id="UP000768462">
    <property type="component" value="Unassembled WGS sequence"/>
</dbReference>
<keyword evidence="1" id="KW-0812">Transmembrane</keyword>
<protein>
    <submittedName>
        <fullName evidence="2">Uncharacterized protein</fullName>
    </submittedName>
</protein>
<feature type="transmembrane region" description="Helical" evidence="1">
    <location>
        <begin position="59"/>
        <end position="82"/>
    </location>
</feature>
<feature type="transmembrane region" description="Helical" evidence="1">
    <location>
        <begin position="88"/>
        <end position="108"/>
    </location>
</feature>
<evidence type="ECO:0000256" key="1">
    <source>
        <dbReference type="SAM" id="Phobius"/>
    </source>
</evidence>
<dbReference type="AlphaFoldDB" id="A0A927ZHW0"/>
<comment type="caution">
    <text evidence="2">The sequence shown here is derived from an EMBL/GenBank/DDBJ whole genome shotgun (WGS) entry which is preliminary data.</text>
</comment>
<dbReference type="EMBL" id="SVCM01000027">
    <property type="protein sequence ID" value="MBE6059007.1"/>
    <property type="molecule type" value="Genomic_DNA"/>
</dbReference>
<accession>A0A927ZHW0</accession>
<gene>
    <name evidence="2" type="ORF">E7215_02355</name>
</gene>
<feature type="transmembrane region" description="Helical" evidence="1">
    <location>
        <begin position="7"/>
        <end position="27"/>
    </location>
</feature>
<organism evidence="2 3">
    <name type="scientific">Clostridium sulfidigenes</name>
    <dbReference type="NCBI Taxonomy" id="318464"/>
    <lineage>
        <taxon>Bacteria</taxon>
        <taxon>Bacillati</taxon>
        <taxon>Bacillota</taxon>
        <taxon>Clostridia</taxon>
        <taxon>Eubacteriales</taxon>
        <taxon>Clostridiaceae</taxon>
        <taxon>Clostridium</taxon>
    </lineage>
</organism>
<keyword evidence="1" id="KW-0472">Membrane</keyword>
<sequence>MNSWKKYKHLIIVLGILLWILAKLIGIQQWDSSILMITILLCSIDDIIGYAKKSGIKKFAIFIGVFIIICLLTSLIFIKISLSFHLSLISKTVIIILGLVIDLFIIGYTMKKLGTTI</sequence>
<keyword evidence="1" id="KW-1133">Transmembrane helix</keyword>